<dbReference type="Gene3D" id="2.130.10.10">
    <property type="entry name" value="YVTN repeat-like/Quinoprotein amine dehydrogenase"/>
    <property type="match status" value="1"/>
</dbReference>
<evidence type="ECO:0000313" key="1">
    <source>
        <dbReference type="EMBL" id="KAF7727511.1"/>
    </source>
</evidence>
<protein>
    <submittedName>
        <fullName evidence="1">Uncharacterized protein</fullName>
    </submittedName>
</protein>
<keyword evidence="2" id="KW-1185">Reference proteome</keyword>
<gene>
    <name evidence="1" type="ORF">EC973_007489</name>
</gene>
<dbReference type="EMBL" id="JABAYA010000055">
    <property type="protein sequence ID" value="KAF7727511.1"/>
    <property type="molecule type" value="Genomic_DNA"/>
</dbReference>
<comment type="caution">
    <text evidence="1">The sequence shown here is derived from an EMBL/GenBank/DDBJ whole genome shotgun (WGS) entry which is preliminary data.</text>
</comment>
<dbReference type="InterPro" id="IPR015943">
    <property type="entry name" value="WD40/YVTN_repeat-like_dom_sf"/>
</dbReference>
<evidence type="ECO:0000313" key="2">
    <source>
        <dbReference type="Proteomes" id="UP000605846"/>
    </source>
</evidence>
<accession>A0A8H7EPT1</accession>
<reference evidence="1" key="1">
    <citation type="submission" date="2020-01" db="EMBL/GenBank/DDBJ databases">
        <title>Genome Sequencing of Three Apophysomyces-Like Fungal Strains Confirms a Novel Fungal Genus in the Mucoromycota with divergent Burkholderia-like Endosymbiotic Bacteria.</title>
        <authorList>
            <person name="Stajich J.E."/>
            <person name="Macias A.M."/>
            <person name="Carter-House D."/>
            <person name="Lovett B."/>
            <person name="Kasson L.R."/>
            <person name="Berry K."/>
            <person name="Grigoriev I."/>
            <person name="Chang Y."/>
            <person name="Spatafora J."/>
            <person name="Kasson M.T."/>
        </authorList>
    </citation>
    <scope>NUCLEOTIDE SEQUENCE</scope>
    <source>
        <strain evidence="1">NRRL A-21654</strain>
    </source>
</reference>
<organism evidence="1 2">
    <name type="scientific">Apophysomyces ossiformis</name>
    <dbReference type="NCBI Taxonomy" id="679940"/>
    <lineage>
        <taxon>Eukaryota</taxon>
        <taxon>Fungi</taxon>
        <taxon>Fungi incertae sedis</taxon>
        <taxon>Mucoromycota</taxon>
        <taxon>Mucoromycotina</taxon>
        <taxon>Mucoromycetes</taxon>
        <taxon>Mucorales</taxon>
        <taxon>Mucorineae</taxon>
        <taxon>Mucoraceae</taxon>
        <taxon>Apophysomyces</taxon>
    </lineage>
</organism>
<dbReference type="OrthoDB" id="408177at2759"/>
<proteinExistence type="predicted"/>
<name>A0A8H7EPT1_9FUNG</name>
<sequence length="163" mass="17633">MPGCGAQEVSVVSTPSQVLYQKAEDMVDIGAMAMRAITIACTRGKCVAIDPNGNELWRFDCPGGGYRLPSVIIDAPNIAQQRPQIVYVGSGQMVYCLVAETGKIIWQSKVSNALLGSGYITMATTWNSRIAAETFTAFNQCPSGQASAAARERARRQRQQQQN</sequence>
<dbReference type="AlphaFoldDB" id="A0A8H7EPT1"/>
<dbReference type="Proteomes" id="UP000605846">
    <property type="component" value="Unassembled WGS sequence"/>
</dbReference>
<dbReference type="SUPFAM" id="SSF50998">
    <property type="entry name" value="Quinoprotein alcohol dehydrogenase-like"/>
    <property type="match status" value="1"/>
</dbReference>
<dbReference type="InterPro" id="IPR011047">
    <property type="entry name" value="Quinoprotein_ADH-like_sf"/>
</dbReference>